<evidence type="ECO:0000313" key="1">
    <source>
        <dbReference type="EMBL" id="KAA8526855.1"/>
    </source>
</evidence>
<sequence length="177" mass="20322">MAWTTVFSSMSENSTAAMLSPRDSERMFQAFQLDFRRGVLGRQEVQTPMVRLRMVRCFCSVTTGVTSEDRRLAAIVTIGEDYDCWRTEWRRCWARRWYQSQFATSQFRESCSGQNCYGEGNKTGAVGMEVWVPPASYHQDRQMHQQMPQQLLCPLDTATNQCLPDTPVQCPPDTPVS</sequence>
<dbReference type="EMBL" id="CM018046">
    <property type="protein sequence ID" value="KAA8526855.1"/>
    <property type="molecule type" value="Genomic_DNA"/>
</dbReference>
<proteinExistence type="predicted"/>
<name>A0A5J5A6X8_9ASTE</name>
<protein>
    <submittedName>
        <fullName evidence="1">Uncharacterized protein</fullName>
    </submittedName>
</protein>
<reference evidence="1 2" key="1">
    <citation type="submission" date="2019-09" db="EMBL/GenBank/DDBJ databases">
        <title>A chromosome-level genome assembly of the Chinese tupelo Nyssa sinensis.</title>
        <authorList>
            <person name="Yang X."/>
            <person name="Kang M."/>
            <person name="Yang Y."/>
            <person name="Xiong H."/>
            <person name="Wang M."/>
            <person name="Zhang Z."/>
            <person name="Wang Z."/>
            <person name="Wu H."/>
            <person name="Ma T."/>
            <person name="Liu J."/>
            <person name="Xi Z."/>
        </authorList>
    </citation>
    <scope>NUCLEOTIDE SEQUENCE [LARGE SCALE GENOMIC DNA]</scope>
    <source>
        <strain evidence="1">J267</strain>
        <tissue evidence="1">Leaf</tissue>
    </source>
</reference>
<organism evidence="1 2">
    <name type="scientific">Nyssa sinensis</name>
    <dbReference type="NCBI Taxonomy" id="561372"/>
    <lineage>
        <taxon>Eukaryota</taxon>
        <taxon>Viridiplantae</taxon>
        <taxon>Streptophyta</taxon>
        <taxon>Embryophyta</taxon>
        <taxon>Tracheophyta</taxon>
        <taxon>Spermatophyta</taxon>
        <taxon>Magnoliopsida</taxon>
        <taxon>eudicotyledons</taxon>
        <taxon>Gunneridae</taxon>
        <taxon>Pentapetalae</taxon>
        <taxon>asterids</taxon>
        <taxon>Cornales</taxon>
        <taxon>Nyssaceae</taxon>
        <taxon>Nyssa</taxon>
    </lineage>
</organism>
<keyword evidence="2" id="KW-1185">Reference proteome</keyword>
<dbReference type="Proteomes" id="UP000325577">
    <property type="component" value="Linkage Group LG3"/>
</dbReference>
<evidence type="ECO:0000313" key="2">
    <source>
        <dbReference type="Proteomes" id="UP000325577"/>
    </source>
</evidence>
<gene>
    <name evidence="1" type="ORF">F0562_008916</name>
</gene>
<accession>A0A5J5A6X8</accession>
<dbReference type="AlphaFoldDB" id="A0A5J5A6X8"/>